<proteinExistence type="predicted"/>
<keyword evidence="2" id="KW-1185">Reference proteome</keyword>
<accession>A0AC60R1V9</accession>
<organism evidence="1 2">
    <name type="scientific">Ixodes persulcatus</name>
    <name type="common">Taiga tick</name>
    <dbReference type="NCBI Taxonomy" id="34615"/>
    <lineage>
        <taxon>Eukaryota</taxon>
        <taxon>Metazoa</taxon>
        <taxon>Ecdysozoa</taxon>
        <taxon>Arthropoda</taxon>
        <taxon>Chelicerata</taxon>
        <taxon>Arachnida</taxon>
        <taxon>Acari</taxon>
        <taxon>Parasitiformes</taxon>
        <taxon>Ixodida</taxon>
        <taxon>Ixodoidea</taxon>
        <taxon>Ixodidae</taxon>
        <taxon>Ixodinae</taxon>
        <taxon>Ixodes</taxon>
    </lineage>
</organism>
<dbReference type="Proteomes" id="UP000805193">
    <property type="component" value="Unassembled WGS sequence"/>
</dbReference>
<name>A0AC60R1V9_IXOPE</name>
<evidence type="ECO:0000313" key="2">
    <source>
        <dbReference type="Proteomes" id="UP000805193"/>
    </source>
</evidence>
<sequence>MTGLRTMNGHEDTINSWDEFKVPFAKAFGQPEHGEQQARDQLLLRHQIKAESSTTSIEDVLRLRRRVDAQTTNSEPVPVRRRLCERAEVIDLTNDREPHSFHHYVLSLDIRSLLLRAAKGGSTQCYVRYHYPFLGTTVPFRSRPPTVVRPGTSATVVGGYASYHFAANSDMVEAAFTE</sequence>
<comment type="caution">
    <text evidence="1">The sequence shown here is derived from an EMBL/GenBank/DDBJ whole genome shotgun (WGS) entry which is preliminary data.</text>
</comment>
<evidence type="ECO:0000313" key="1">
    <source>
        <dbReference type="EMBL" id="KAG0445035.1"/>
    </source>
</evidence>
<reference evidence="1 2" key="1">
    <citation type="journal article" date="2020" name="Cell">
        <title>Large-Scale Comparative Analyses of Tick Genomes Elucidate Their Genetic Diversity and Vector Capacities.</title>
        <authorList>
            <consortium name="Tick Genome and Microbiome Consortium (TIGMIC)"/>
            <person name="Jia N."/>
            <person name="Wang J."/>
            <person name="Shi W."/>
            <person name="Du L."/>
            <person name="Sun Y."/>
            <person name="Zhan W."/>
            <person name="Jiang J.F."/>
            <person name="Wang Q."/>
            <person name="Zhang B."/>
            <person name="Ji P."/>
            <person name="Bell-Sakyi L."/>
            <person name="Cui X.M."/>
            <person name="Yuan T.T."/>
            <person name="Jiang B.G."/>
            <person name="Yang W.F."/>
            <person name="Lam T.T."/>
            <person name="Chang Q.C."/>
            <person name="Ding S.J."/>
            <person name="Wang X.J."/>
            <person name="Zhu J.G."/>
            <person name="Ruan X.D."/>
            <person name="Zhao L."/>
            <person name="Wei J.T."/>
            <person name="Ye R.Z."/>
            <person name="Que T.C."/>
            <person name="Du C.H."/>
            <person name="Zhou Y.H."/>
            <person name="Cheng J.X."/>
            <person name="Dai P.F."/>
            <person name="Guo W.B."/>
            <person name="Han X.H."/>
            <person name="Huang E.J."/>
            <person name="Li L.F."/>
            <person name="Wei W."/>
            <person name="Gao Y.C."/>
            <person name="Liu J.Z."/>
            <person name="Shao H.Z."/>
            <person name="Wang X."/>
            <person name="Wang C.C."/>
            <person name="Yang T.C."/>
            <person name="Huo Q.B."/>
            <person name="Li W."/>
            <person name="Chen H.Y."/>
            <person name="Chen S.E."/>
            <person name="Zhou L.G."/>
            <person name="Ni X.B."/>
            <person name="Tian J.H."/>
            <person name="Sheng Y."/>
            <person name="Liu T."/>
            <person name="Pan Y.S."/>
            <person name="Xia L.Y."/>
            <person name="Li J."/>
            <person name="Zhao F."/>
            <person name="Cao W.C."/>
        </authorList>
    </citation>
    <scope>NUCLEOTIDE SEQUENCE [LARGE SCALE GENOMIC DNA]</scope>
    <source>
        <strain evidence="1">Iper-2018</strain>
    </source>
</reference>
<gene>
    <name evidence="1" type="ORF">HPB47_002170</name>
</gene>
<protein>
    <submittedName>
        <fullName evidence="1">Uncharacterized protein</fullName>
    </submittedName>
</protein>
<dbReference type="EMBL" id="JABSTQ010001028">
    <property type="protein sequence ID" value="KAG0445035.1"/>
    <property type="molecule type" value="Genomic_DNA"/>
</dbReference>